<comment type="similarity">
    <text evidence="2">Belongs to the RRP17 family.</text>
</comment>
<dbReference type="GO" id="GO:0005730">
    <property type="term" value="C:nucleolus"/>
    <property type="evidence" value="ECO:0007669"/>
    <property type="project" value="UniProtKB-SubCell"/>
</dbReference>
<keyword evidence="4 6" id="KW-0175">Coiled coil</keyword>
<evidence type="ECO:0000256" key="4">
    <source>
        <dbReference type="ARBA" id="ARBA00023054"/>
    </source>
</evidence>
<dbReference type="PANTHER" id="PTHR14577:SF0">
    <property type="entry name" value="NUCLEOLAR PROTEIN 12"/>
    <property type="match status" value="1"/>
</dbReference>
<gene>
    <name evidence="8" type="primary">ZCRB1_2</name>
    <name evidence="8" type="ORF">Ciccas_004810</name>
</gene>
<evidence type="ECO:0000256" key="6">
    <source>
        <dbReference type="SAM" id="Coils"/>
    </source>
</evidence>
<comment type="caution">
    <text evidence="8">The sequence shown here is derived from an EMBL/GenBank/DDBJ whole genome shotgun (WGS) entry which is preliminary data.</text>
</comment>
<evidence type="ECO:0000256" key="5">
    <source>
        <dbReference type="ARBA" id="ARBA00023242"/>
    </source>
</evidence>
<proteinExistence type="inferred from homology"/>
<protein>
    <recommendedName>
        <fullName evidence="3">Nucleolar protein 12</fullName>
    </recommendedName>
</protein>
<dbReference type="Proteomes" id="UP001626550">
    <property type="component" value="Unassembled WGS sequence"/>
</dbReference>
<evidence type="ECO:0000256" key="1">
    <source>
        <dbReference type="ARBA" id="ARBA00004604"/>
    </source>
</evidence>
<dbReference type="EMBL" id="JBJKFK010000521">
    <property type="protein sequence ID" value="KAL3316551.1"/>
    <property type="molecule type" value="Genomic_DNA"/>
</dbReference>
<evidence type="ECO:0000256" key="2">
    <source>
        <dbReference type="ARBA" id="ARBA00007175"/>
    </source>
</evidence>
<dbReference type="Pfam" id="PF09805">
    <property type="entry name" value="Nop25"/>
    <property type="match status" value="1"/>
</dbReference>
<feature type="coiled-coil region" evidence="6">
    <location>
        <begin position="26"/>
        <end position="53"/>
    </location>
</feature>
<accession>A0ABD2QDZ2</accession>
<comment type="subcellular location">
    <subcellularLocation>
        <location evidence="1">Nucleus</location>
        <location evidence="1">Nucleolus</location>
    </subcellularLocation>
</comment>
<keyword evidence="9" id="KW-1185">Reference proteome</keyword>
<name>A0ABD2QDZ2_9PLAT</name>
<sequence length="159" mass="18928">MRKKLEIVFDDKQRTEYLTGFHKRKVKAKEEAKTKKEQQIKNEQKEIKQHYRDITKQKILNSNLPNYLKEDYGVVKVETQKVDGSEVVVESIDLSNSHYTDLVKKDLTPVEEPKLSLKKALKTNPSRHKWAKDRKRRRKQSMMDRQKSSKKRTNSSRTK</sequence>
<dbReference type="InterPro" id="IPR019186">
    <property type="entry name" value="Nucleolar_protein_12"/>
</dbReference>
<organism evidence="8 9">
    <name type="scientific">Cichlidogyrus casuarinus</name>
    <dbReference type="NCBI Taxonomy" id="1844966"/>
    <lineage>
        <taxon>Eukaryota</taxon>
        <taxon>Metazoa</taxon>
        <taxon>Spiralia</taxon>
        <taxon>Lophotrochozoa</taxon>
        <taxon>Platyhelminthes</taxon>
        <taxon>Monogenea</taxon>
        <taxon>Monopisthocotylea</taxon>
        <taxon>Dactylogyridea</taxon>
        <taxon>Ancyrocephalidae</taxon>
        <taxon>Cichlidogyrus</taxon>
    </lineage>
</organism>
<evidence type="ECO:0000256" key="3">
    <source>
        <dbReference type="ARBA" id="ARBA00015520"/>
    </source>
</evidence>
<keyword evidence="5" id="KW-0539">Nucleus</keyword>
<reference evidence="8 9" key="1">
    <citation type="submission" date="2024-11" db="EMBL/GenBank/DDBJ databases">
        <title>Adaptive evolution of stress response genes in parasites aligns with host niche diversity.</title>
        <authorList>
            <person name="Hahn C."/>
            <person name="Resl P."/>
        </authorList>
    </citation>
    <scope>NUCLEOTIDE SEQUENCE [LARGE SCALE GENOMIC DNA]</scope>
    <source>
        <strain evidence="8">EGGRZ-B1_66</strain>
        <tissue evidence="8">Body</tissue>
    </source>
</reference>
<dbReference type="PANTHER" id="PTHR14577">
    <property type="entry name" value="NUCLEOLAR PROTEIN 12"/>
    <property type="match status" value="1"/>
</dbReference>
<feature type="compositionally biased region" description="Basic residues" evidence="7">
    <location>
        <begin position="148"/>
        <end position="159"/>
    </location>
</feature>
<feature type="region of interest" description="Disordered" evidence="7">
    <location>
        <begin position="114"/>
        <end position="159"/>
    </location>
</feature>
<evidence type="ECO:0000313" key="9">
    <source>
        <dbReference type="Proteomes" id="UP001626550"/>
    </source>
</evidence>
<evidence type="ECO:0000256" key="7">
    <source>
        <dbReference type="SAM" id="MobiDB-lite"/>
    </source>
</evidence>
<feature type="compositionally biased region" description="Basic residues" evidence="7">
    <location>
        <begin position="116"/>
        <end position="140"/>
    </location>
</feature>
<dbReference type="AlphaFoldDB" id="A0ABD2QDZ2"/>
<evidence type="ECO:0000313" key="8">
    <source>
        <dbReference type="EMBL" id="KAL3316551.1"/>
    </source>
</evidence>